<gene>
    <name evidence="1" type="ORF">GENT5_03990</name>
</gene>
<dbReference type="Proteomes" id="UP001319867">
    <property type="component" value="Chromosome"/>
</dbReference>
<proteinExistence type="predicted"/>
<evidence type="ECO:0000313" key="1">
    <source>
        <dbReference type="EMBL" id="BDB54094.1"/>
    </source>
</evidence>
<name>A0ABM7V3J7_9FLAO</name>
<sequence>MLPDSTYACGTKAEKSCCKKETTSKTEKKDCCKNKQSEDKDNSCGGKCGHSNCTSSSVNFSIISLYEIEFKNDIFAFSIEKPKFYHSKTFISSDYSSVWLPPKIK</sequence>
<reference evidence="1 2" key="1">
    <citation type="journal article" date="2022" name="Int. J. Syst. Evol. Microbiol.">
        <title>Flavobacterium ammonificans sp. nov. and Flavobacterium ammoniigenes sp. nov., ammonifying bacteria isolated from surface river water.</title>
        <authorList>
            <person name="Watanabe K."/>
            <person name="Kitamura T."/>
            <person name="Ogata Y."/>
            <person name="Shindo C."/>
            <person name="Suda W."/>
        </authorList>
    </citation>
    <scope>NUCLEOTIDE SEQUENCE [LARGE SCALE GENOMIC DNA]</scope>
    <source>
        <strain evidence="1 2">GENT5</strain>
    </source>
</reference>
<reference evidence="1 2" key="2">
    <citation type="journal article" date="2022" name="Microorganisms">
        <title>Complete Genome Sequences of Two Flavobacterium ammonificans Strains and a Flavobacterium ammoniigenes Strain of Ammonifying Bacterioplankton Isolated from Surface River Water.</title>
        <authorList>
            <person name="Suda W."/>
            <person name="Ogata Y."/>
            <person name="Shindo C."/>
            <person name="Watanabe K."/>
        </authorList>
    </citation>
    <scope>NUCLEOTIDE SEQUENCE [LARGE SCALE GENOMIC DNA]</scope>
    <source>
        <strain evidence="1 2">GENT5</strain>
    </source>
</reference>
<evidence type="ECO:0000313" key="2">
    <source>
        <dbReference type="Proteomes" id="UP001319867"/>
    </source>
</evidence>
<protein>
    <submittedName>
        <fullName evidence="1">Uncharacterized protein</fullName>
    </submittedName>
</protein>
<dbReference type="EMBL" id="AP025184">
    <property type="protein sequence ID" value="BDB54094.1"/>
    <property type="molecule type" value="Genomic_DNA"/>
</dbReference>
<accession>A0ABM7V3J7</accession>
<organism evidence="1 2">
    <name type="scientific">Flavobacterium ammoniigenes</name>
    <dbReference type="NCBI Taxonomy" id="1751095"/>
    <lineage>
        <taxon>Bacteria</taxon>
        <taxon>Pseudomonadati</taxon>
        <taxon>Bacteroidota</taxon>
        <taxon>Flavobacteriia</taxon>
        <taxon>Flavobacteriales</taxon>
        <taxon>Flavobacteriaceae</taxon>
        <taxon>Flavobacterium</taxon>
    </lineage>
</organism>
<keyword evidence="2" id="KW-1185">Reference proteome</keyword>